<keyword evidence="2" id="KW-1003">Cell membrane</keyword>
<reference evidence="7 8" key="1">
    <citation type="submission" date="2019-03" db="EMBL/GenBank/DDBJ databases">
        <title>Genomic Encyclopedia of Archaeal and Bacterial Type Strains, Phase II (KMG-II): from individual species to whole genera.</title>
        <authorList>
            <person name="Goeker M."/>
        </authorList>
    </citation>
    <scope>NUCLEOTIDE SEQUENCE [LARGE SCALE GENOMIC DNA]</scope>
    <source>
        <strain evidence="7 8">DSM 18435</strain>
    </source>
</reference>
<comment type="caution">
    <text evidence="7">The sequence shown here is derived from an EMBL/GenBank/DDBJ whole genome shotgun (WGS) entry which is preliminary data.</text>
</comment>
<feature type="transmembrane region" description="Helical" evidence="6">
    <location>
        <begin position="91"/>
        <end position="109"/>
    </location>
</feature>
<feature type="transmembrane region" description="Helical" evidence="6">
    <location>
        <begin position="58"/>
        <end position="79"/>
    </location>
</feature>
<evidence type="ECO:0000256" key="4">
    <source>
        <dbReference type="ARBA" id="ARBA00022989"/>
    </source>
</evidence>
<evidence type="ECO:0000313" key="7">
    <source>
        <dbReference type="EMBL" id="TDQ32266.1"/>
    </source>
</evidence>
<evidence type="ECO:0000313" key="8">
    <source>
        <dbReference type="Proteomes" id="UP000295468"/>
    </source>
</evidence>
<gene>
    <name evidence="7" type="ORF">CLV82_0089</name>
</gene>
<evidence type="ECO:0000256" key="6">
    <source>
        <dbReference type="SAM" id="Phobius"/>
    </source>
</evidence>
<keyword evidence="4 6" id="KW-1133">Transmembrane helix</keyword>
<evidence type="ECO:0000256" key="3">
    <source>
        <dbReference type="ARBA" id="ARBA00022692"/>
    </source>
</evidence>
<dbReference type="OrthoDB" id="981917at2"/>
<dbReference type="RefSeq" id="WP_133642344.1">
    <property type="nucleotide sequence ID" value="NZ_SNYI01000001.1"/>
</dbReference>
<name>A0A4R6TPC9_9FLAO</name>
<feature type="transmembrane region" description="Helical" evidence="6">
    <location>
        <begin position="23"/>
        <end position="43"/>
    </location>
</feature>
<dbReference type="EMBL" id="SNYI01000001">
    <property type="protein sequence ID" value="TDQ32266.1"/>
    <property type="molecule type" value="Genomic_DNA"/>
</dbReference>
<keyword evidence="8" id="KW-1185">Reference proteome</keyword>
<protein>
    <submittedName>
        <fullName evidence="7">Cytochrome c oxidase subunit IV</fullName>
    </submittedName>
</protein>
<dbReference type="InterPro" id="IPR005171">
    <property type="entry name" value="Cyt_c_oxidase_su4_prok"/>
</dbReference>
<evidence type="ECO:0000256" key="2">
    <source>
        <dbReference type="ARBA" id="ARBA00022475"/>
    </source>
</evidence>
<keyword evidence="3 6" id="KW-0812">Transmembrane</keyword>
<organism evidence="7 8">
    <name type="scientific">Zeaxanthinibacter enoshimensis</name>
    <dbReference type="NCBI Taxonomy" id="392009"/>
    <lineage>
        <taxon>Bacteria</taxon>
        <taxon>Pseudomonadati</taxon>
        <taxon>Bacteroidota</taxon>
        <taxon>Flavobacteriia</taxon>
        <taxon>Flavobacteriales</taxon>
        <taxon>Flavobacteriaceae</taxon>
        <taxon>Zeaxanthinibacter</taxon>
    </lineage>
</organism>
<accession>A0A4R6TPC9</accession>
<dbReference type="Pfam" id="PF03626">
    <property type="entry name" value="COX4_pro"/>
    <property type="match status" value="1"/>
</dbReference>
<keyword evidence="5 6" id="KW-0472">Membrane</keyword>
<evidence type="ECO:0000256" key="5">
    <source>
        <dbReference type="ARBA" id="ARBA00023136"/>
    </source>
</evidence>
<dbReference type="Proteomes" id="UP000295468">
    <property type="component" value="Unassembled WGS sequence"/>
</dbReference>
<proteinExistence type="predicted"/>
<sequence>MAHGHKLAIFRGLLKFKSNTQKIWGVLIFLSLVTAVEVALGIAKPYFLTHNYFIGMKLLNWIFIILTLVKAYYIAWDFMHLRDEKSSLRRAIVWTPIFLVCYLIFILLFEADYIYTVYKDGFVKWNF</sequence>
<dbReference type="GO" id="GO:0005886">
    <property type="term" value="C:plasma membrane"/>
    <property type="evidence" value="ECO:0007669"/>
    <property type="project" value="UniProtKB-SubCell"/>
</dbReference>
<evidence type="ECO:0000256" key="1">
    <source>
        <dbReference type="ARBA" id="ARBA00004651"/>
    </source>
</evidence>
<dbReference type="AlphaFoldDB" id="A0A4R6TPC9"/>
<comment type="subcellular location">
    <subcellularLocation>
        <location evidence="1">Cell membrane</location>
        <topology evidence="1">Multi-pass membrane protein</topology>
    </subcellularLocation>
</comment>